<dbReference type="Gene3D" id="1.50.10.10">
    <property type="match status" value="1"/>
</dbReference>
<dbReference type="PANTHER" id="PTHR11051:SF13">
    <property type="entry name" value="GLYCOSYL TRANSFERASE"/>
    <property type="match status" value="1"/>
</dbReference>
<dbReference type="Gene3D" id="2.70.98.40">
    <property type="entry name" value="Glycoside hydrolase, family 65, N-terminal domain"/>
    <property type="match status" value="1"/>
</dbReference>
<evidence type="ECO:0000256" key="2">
    <source>
        <dbReference type="ARBA" id="ARBA00023295"/>
    </source>
</evidence>
<comment type="similarity">
    <text evidence="1">Belongs to the glycosyl hydrolase 65 family.</text>
</comment>
<gene>
    <name evidence="7" type="ORF">JSQ98_08465</name>
</gene>
<evidence type="ECO:0000259" key="4">
    <source>
        <dbReference type="Pfam" id="PF03632"/>
    </source>
</evidence>
<protein>
    <submittedName>
        <fullName evidence="7">Glycoside hydrolase family 65 protein</fullName>
    </submittedName>
</protein>
<sequence length="805" mass="88023">MRDRVAARIEEDPVTAPKFDVDPWGLSTGGIDAGYLAHEETIFGLSNGHVGWRGNLDEGDPRGVAGSYLNGVFEEHPMPYAEDGYGYPETGQSVINVPNGQIIRLTVNGEPFTVRHGTVDDHVRRLDFREGTLSRSLTWMTPAGEAVEIRSTRMVSFEHRSIAAVRYSVRALKSPVEITVESEVLANEPLPTDHGDPRVKDLLAQPLIGRASAVAGTCATVVHRTRESGLTVATSMDHVLCGGRTAAGVGATLHSHAEGDVARTTIRASLGAGETLEFVKFVGHEWSARASDATLQEQVAAAVAGAMRLGWDGLLESQRQRLDEFWRGADVRVEGEPRLQQAVRFALFQIYQASARLELRSIPGKGLTGSGYEGHTFWDFEAFVLPVLISTMPGAAEQALRWRYATLDHARERAKLLHLRGASFAWRTIDGHESSGYWPASTAAFHINADIAAAVVQYVRATGDIDFERECGVEMLTETARLWLSLGRTDGQGAFHIDGVTGPDEYSAVTNDNVYTNLMAQLNLRGAGLAARAHPDVARRLGIADDEVAAWDAAADAMHIPFDAQREVHPQSAGYTDLERWDFESTHPEQYSLHDHFPYFDLYRKQVVKQADLVLALFFAHEHFSHEEKDRAFAYYEALTVRDSSLSAAAQAVVAAELGHLDLAYDYLAEVATLDLDDLHENTDQGLHVAALAGVWTALVCGFGGLRDSAAAPSLSPRLPARLSRLSFAVRLHGSVIELDITPDATTYRLREGPPLRIRHFGDEAHLEPGRDVRLPTPDHSAPGDAPASPRGRSPRPASRAFTEQ</sequence>
<dbReference type="Gene3D" id="2.60.420.10">
    <property type="entry name" value="Maltose phosphorylase, domain 3"/>
    <property type="match status" value="1"/>
</dbReference>
<keyword evidence="8" id="KW-1185">Reference proteome</keyword>
<feature type="domain" description="Glycoside hydrolase family 65 N-terminal" evidence="6">
    <location>
        <begin position="30"/>
        <end position="287"/>
    </location>
</feature>
<feature type="domain" description="Glycoside hydrolase family 65 C-terminal" evidence="5">
    <location>
        <begin position="706"/>
        <end position="766"/>
    </location>
</feature>
<organism evidence="7 8">
    <name type="scientific">Leucobacter manosquensis</name>
    <dbReference type="NCBI Taxonomy" id="2810611"/>
    <lineage>
        <taxon>Bacteria</taxon>
        <taxon>Bacillati</taxon>
        <taxon>Actinomycetota</taxon>
        <taxon>Actinomycetes</taxon>
        <taxon>Micrococcales</taxon>
        <taxon>Microbacteriaceae</taxon>
        <taxon>Leucobacter</taxon>
    </lineage>
</organism>
<comment type="caution">
    <text evidence="7">The sequence shown here is derived from an EMBL/GenBank/DDBJ whole genome shotgun (WGS) entry which is preliminary data.</text>
</comment>
<dbReference type="InterPro" id="IPR005196">
    <property type="entry name" value="Glyco_hydro_65_N"/>
</dbReference>
<dbReference type="Proteomes" id="UP000811492">
    <property type="component" value="Unassembled WGS sequence"/>
</dbReference>
<evidence type="ECO:0000256" key="1">
    <source>
        <dbReference type="ARBA" id="ARBA00006768"/>
    </source>
</evidence>
<evidence type="ECO:0000313" key="8">
    <source>
        <dbReference type="Proteomes" id="UP000811492"/>
    </source>
</evidence>
<keyword evidence="7" id="KW-0378">Hydrolase</keyword>
<name>A0ABS5M5C8_9MICO</name>
<evidence type="ECO:0000259" key="6">
    <source>
        <dbReference type="Pfam" id="PF03636"/>
    </source>
</evidence>
<dbReference type="PIRSF" id="PIRSF036289">
    <property type="entry name" value="Glycosyl_hydrolase_malt_phosph"/>
    <property type="match status" value="1"/>
</dbReference>
<feature type="region of interest" description="Disordered" evidence="3">
    <location>
        <begin position="767"/>
        <end position="805"/>
    </location>
</feature>
<dbReference type="InterPro" id="IPR012341">
    <property type="entry name" value="6hp_glycosidase-like_sf"/>
</dbReference>
<proteinExistence type="inferred from homology"/>
<dbReference type="SUPFAM" id="SSF74650">
    <property type="entry name" value="Galactose mutarotase-like"/>
    <property type="match status" value="1"/>
</dbReference>
<evidence type="ECO:0000259" key="5">
    <source>
        <dbReference type="Pfam" id="PF03633"/>
    </source>
</evidence>
<dbReference type="SUPFAM" id="SSF48208">
    <property type="entry name" value="Six-hairpin glycosidases"/>
    <property type="match status" value="1"/>
</dbReference>
<dbReference type="InterPro" id="IPR005195">
    <property type="entry name" value="Glyco_hydro_65_M"/>
</dbReference>
<dbReference type="GO" id="GO:0016787">
    <property type="term" value="F:hydrolase activity"/>
    <property type="evidence" value="ECO:0007669"/>
    <property type="project" value="UniProtKB-KW"/>
</dbReference>
<dbReference type="EMBL" id="JAFEVO010000001">
    <property type="protein sequence ID" value="MBS3182223.1"/>
    <property type="molecule type" value="Genomic_DNA"/>
</dbReference>
<dbReference type="InterPro" id="IPR005194">
    <property type="entry name" value="Glyco_hydro_65_C"/>
</dbReference>
<dbReference type="Pfam" id="PF03633">
    <property type="entry name" value="Glyco_hydro_65C"/>
    <property type="match status" value="1"/>
</dbReference>
<accession>A0ABS5M5C8</accession>
<dbReference type="Pfam" id="PF03632">
    <property type="entry name" value="Glyco_hydro_65m"/>
    <property type="match status" value="1"/>
</dbReference>
<dbReference type="InterPro" id="IPR008928">
    <property type="entry name" value="6-hairpin_glycosidase_sf"/>
</dbReference>
<feature type="domain" description="Glycoside hydrolase family 65 central catalytic" evidence="4">
    <location>
        <begin position="344"/>
        <end position="697"/>
    </location>
</feature>
<keyword evidence="2" id="KW-0326">Glycosidase</keyword>
<dbReference type="Pfam" id="PF03636">
    <property type="entry name" value="Glyco_hydro_65N"/>
    <property type="match status" value="1"/>
</dbReference>
<dbReference type="InterPro" id="IPR037018">
    <property type="entry name" value="GH65_N"/>
</dbReference>
<dbReference type="InterPro" id="IPR017045">
    <property type="entry name" value="Malt_Pase/Glycosyl_Hdrlase"/>
</dbReference>
<dbReference type="InterPro" id="IPR011013">
    <property type="entry name" value="Gal_mutarotase_sf_dom"/>
</dbReference>
<evidence type="ECO:0000313" key="7">
    <source>
        <dbReference type="EMBL" id="MBS3182223.1"/>
    </source>
</evidence>
<dbReference type="PANTHER" id="PTHR11051">
    <property type="entry name" value="GLYCOSYL HYDROLASE-RELATED"/>
    <property type="match status" value="1"/>
</dbReference>
<reference evidence="7 8" key="1">
    <citation type="submission" date="2021-02" db="EMBL/GenBank/DDBJ databases">
        <title>Draft genome and description of Leucobacter sp nov strain Marseille-Q4368.</title>
        <authorList>
            <person name="Boxberger M."/>
            <person name="La Scola B."/>
        </authorList>
    </citation>
    <scope>NUCLEOTIDE SEQUENCE [LARGE SCALE GENOMIC DNA]</scope>
    <source>
        <strain evidence="7 8">Marseille-Q4368</strain>
    </source>
</reference>
<evidence type="ECO:0000256" key="3">
    <source>
        <dbReference type="SAM" id="MobiDB-lite"/>
    </source>
</evidence>
<feature type="compositionally biased region" description="Low complexity" evidence="3">
    <location>
        <begin position="786"/>
        <end position="805"/>
    </location>
</feature>